<dbReference type="AlphaFoldDB" id="A0A833E2B2"/>
<feature type="transmembrane region" description="Helical" evidence="7">
    <location>
        <begin position="65"/>
        <end position="85"/>
    </location>
</feature>
<dbReference type="GO" id="GO:0016829">
    <property type="term" value="F:lyase activity"/>
    <property type="evidence" value="ECO:0007669"/>
    <property type="project" value="UniProtKB-KW"/>
</dbReference>
<organism evidence="9 10">
    <name type="scientific">Thermococcus paralvinellae</name>
    <dbReference type="NCBI Taxonomy" id="582419"/>
    <lineage>
        <taxon>Archaea</taxon>
        <taxon>Methanobacteriati</taxon>
        <taxon>Methanobacteriota</taxon>
        <taxon>Thermococci</taxon>
        <taxon>Thermococcales</taxon>
        <taxon>Thermococcaceae</taxon>
        <taxon>Thermococcus</taxon>
    </lineage>
</organism>
<comment type="caution">
    <text evidence="9">The sequence shown here is derived from an EMBL/GenBank/DDBJ whole genome shotgun (WGS) entry which is preliminary data.</text>
</comment>
<dbReference type="GO" id="GO:0042773">
    <property type="term" value="P:ATP synthesis coupled electron transport"/>
    <property type="evidence" value="ECO:0007669"/>
    <property type="project" value="InterPro"/>
</dbReference>
<feature type="domain" description="NADH:quinone oxidoreductase/Mrp antiporter transmembrane" evidence="8">
    <location>
        <begin position="108"/>
        <end position="395"/>
    </location>
</feature>
<feature type="transmembrane region" description="Helical" evidence="7">
    <location>
        <begin position="274"/>
        <end position="296"/>
    </location>
</feature>
<comment type="subcellular location">
    <subcellularLocation>
        <location evidence="1">Cell membrane</location>
        <topology evidence="1">Multi-pass membrane protein</topology>
    </subcellularLocation>
</comment>
<dbReference type="PRINTS" id="PR01437">
    <property type="entry name" value="NUOXDRDTASE4"/>
</dbReference>
<evidence type="ECO:0000256" key="6">
    <source>
        <dbReference type="ARBA" id="ARBA00023136"/>
    </source>
</evidence>
<evidence type="ECO:0000313" key="9">
    <source>
        <dbReference type="EMBL" id="HIP89452.1"/>
    </source>
</evidence>
<dbReference type="Pfam" id="PF00361">
    <property type="entry name" value="Proton_antipo_M"/>
    <property type="match status" value="1"/>
</dbReference>
<keyword evidence="9" id="KW-0456">Lyase</keyword>
<dbReference type="GO" id="GO:0008137">
    <property type="term" value="F:NADH dehydrogenase (ubiquinone) activity"/>
    <property type="evidence" value="ECO:0007669"/>
    <property type="project" value="InterPro"/>
</dbReference>
<sequence length="596" mass="65081">MLFAVVFTIAMIVGLIRRRIDVTALLSVMASLLLIIEAVKGISFSLSFSLLGFTLNFVTDWMSRYFCILVGISGVAVSIYTLGYMKPRHLSSAAYPLFLLSMALIVLSRDFVTFILFWELMTLSSFVLILNDYERDETKNAGLLYLVAMHALNTAPLLLAVGGLYALTGNLSYSSLQGVEVPPWILYAFMLGFMAKAGIVPLHFWLPEAHPVAPSNISALLSGTMLKMAVYGMLLVATLFTNSSIIAIPLVVLAIMTIVIGSLLALIQMDIKRLMAYSSIDNMGYIFLTLGAYLLLDGTLKKMALAALLLHSLNHLIFKNLLFMLSGNVLHATGRKDIGLRGLSKAMPYTMALSVIGILAVSGIPPTNGFVSKWLIYQTAFLSDNPLLVLGGITALLGSALTLAAYMKFYRIFTGRPNVEAHEANGSMLAGEIIPAALCIILGVFPWAALNLVGIQVQVQLFLSLPLLVLVVMLSFSLLVALLPPRGRKDEVWTNGEPVEDFEIEPEHMYQPINSYGESISRFGTLVGTRVMLLFEMVSLGNVYLDEIMLMPFVRVITGIASVMKELSKGLNLMLATTFLAMIGMVIVFLIIMGVV</sequence>
<feature type="transmembrane region" description="Helical" evidence="7">
    <location>
        <begin position="185"/>
        <end position="206"/>
    </location>
</feature>
<feature type="transmembrane region" description="Helical" evidence="7">
    <location>
        <begin position="573"/>
        <end position="595"/>
    </location>
</feature>
<dbReference type="PANTHER" id="PTHR42682:SF3">
    <property type="entry name" value="FORMATE HYDROGENLYASE SUBUNIT 3-RELATED"/>
    <property type="match status" value="1"/>
</dbReference>
<dbReference type="GO" id="GO:0005886">
    <property type="term" value="C:plasma membrane"/>
    <property type="evidence" value="ECO:0007669"/>
    <property type="project" value="UniProtKB-SubCell"/>
</dbReference>
<feature type="transmembrane region" description="Helical" evidence="7">
    <location>
        <begin position="387"/>
        <end position="407"/>
    </location>
</feature>
<evidence type="ECO:0000256" key="5">
    <source>
        <dbReference type="ARBA" id="ARBA00023002"/>
    </source>
</evidence>
<keyword evidence="6 7" id="KW-0472">Membrane</keyword>
<feature type="transmembrane region" description="Helical" evidence="7">
    <location>
        <begin position="97"/>
        <end position="130"/>
    </location>
</feature>
<feature type="transmembrane region" description="Helical" evidence="7">
    <location>
        <begin position="218"/>
        <end position="240"/>
    </location>
</feature>
<protein>
    <submittedName>
        <fullName evidence="9">Formate hydrogenlyase</fullName>
    </submittedName>
</protein>
<gene>
    <name evidence="9" type="ORF">EYH24_05935</name>
</gene>
<dbReference type="EMBL" id="DQUR01000202">
    <property type="protein sequence ID" value="HIP89452.1"/>
    <property type="molecule type" value="Genomic_DNA"/>
</dbReference>
<evidence type="ECO:0000256" key="7">
    <source>
        <dbReference type="SAM" id="Phobius"/>
    </source>
</evidence>
<keyword evidence="5" id="KW-0560">Oxidoreductase</keyword>
<feature type="transmembrane region" description="Helical" evidence="7">
    <location>
        <begin position="142"/>
        <end position="165"/>
    </location>
</feature>
<reference evidence="9" key="1">
    <citation type="journal article" date="2020" name="ISME J.">
        <title>Gammaproteobacteria mediating utilization of methyl-, sulfur- and petroleum organic compounds in deep ocean hydrothermal plumes.</title>
        <authorList>
            <person name="Zhou Z."/>
            <person name="Liu Y."/>
            <person name="Pan J."/>
            <person name="Cron B.R."/>
            <person name="Toner B.M."/>
            <person name="Anantharaman K."/>
            <person name="Breier J.A."/>
            <person name="Dick G.J."/>
            <person name="Li M."/>
        </authorList>
    </citation>
    <scope>NUCLEOTIDE SEQUENCE</scope>
    <source>
        <strain evidence="9">SZUA-1476</strain>
    </source>
</reference>
<evidence type="ECO:0000259" key="8">
    <source>
        <dbReference type="Pfam" id="PF00361"/>
    </source>
</evidence>
<dbReference type="GO" id="GO:0016491">
    <property type="term" value="F:oxidoreductase activity"/>
    <property type="evidence" value="ECO:0007669"/>
    <property type="project" value="UniProtKB-KW"/>
</dbReference>
<feature type="transmembrane region" description="Helical" evidence="7">
    <location>
        <begin position="461"/>
        <end position="483"/>
    </location>
</feature>
<proteinExistence type="predicted"/>
<keyword evidence="4 7" id="KW-1133">Transmembrane helix</keyword>
<feature type="transmembrane region" description="Helical" evidence="7">
    <location>
        <begin position="428"/>
        <end position="449"/>
    </location>
</feature>
<feature type="transmembrane region" description="Helical" evidence="7">
    <location>
        <begin position="28"/>
        <end position="53"/>
    </location>
</feature>
<feature type="transmembrane region" description="Helical" evidence="7">
    <location>
        <begin position="346"/>
        <end position="367"/>
    </location>
</feature>
<keyword evidence="2" id="KW-1003">Cell membrane</keyword>
<evidence type="ECO:0000256" key="2">
    <source>
        <dbReference type="ARBA" id="ARBA00022475"/>
    </source>
</evidence>
<feature type="transmembrane region" description="Helical" evidence="7">
    <location>
        <begin position="246"/>
        <end position="267"/>
    </location>
</feature>
<dbReference type="PANTHER" id="PTHR42682">
    <property type="entry name" value="HYDROGENASE-4 COMPONENT F"/>
    <property type="match status" value="1"/>
</dbReference>
<dbReference type="InterPro" id="IPR003918">
    <property type="entry name" value="NADH_UbQ_OxRdtase"/>
</dbReference>
<evidence type="ECO:0000313" key="10">
    <source>
        <dbReference type="Proteomes" id="UP000653692"/>
    </source>
</evidence>
<dbReference type="Proteomes" id="UP000653692">
    <property type="component" value="Unassembled WGS sequence"/>
</dbReference>
<accession>A0A833E2B2</accession>
<evidence type="ECO:0000256" key="1">
    <source>
        <dbReference type="ARBA" id="ARBA00004651"/>
    </source>
</evidence>
<keyword evidence="3 7" id="KW-0812">Transmembrane</keyword>
<dbReference type="InterPro" id="IPR052175">
    <property type="entry name" value="ComplexI-like_HydComp"/>
</dbReference>
<evidence type="ECO:0000256" key="4">
    <source>
        <dbReference type="ARBA" id="ARBA00022989"/>
    </source>
</evidence>
<evidence type="ECO:0000256" key="3">
    <source>
        <dbReference type="ARBA" id="ARBA00022692"/>
    </source>
</evidence>
<dbReference type="InterPro" id="IPR001750">
    <property type="entry name" value="ND/Mrp_TM"/>
</dbReference>
<name>A0A833E2B2_9EURY</name>